<dbReference type="Gene3D" id="1.10.287.770">
    <property type="entry name" value="YojJ-like"/>
    <property type="match status" value="1"/>
</dbReference>
<dbReference type="PANTHER" id="PTHR11690:SF248">
    <property type="entry name" value="PICKPOCKET 17, ISOFORM A"/>
    <property type="match status" value="1"/>
</dbReference>
<keyword evidence="3 13" id="KW-0813">Transport</keyword>
<evidence type="ECO:0000256" key="11">
    <source>
        <dbReference type="ARBA" id="ARBA00023201"/>
    </source>
</evidence>
<dbReference type="FunFam" id="1.10.287.770:FF:000001">
    <property type="entry name" value="Acid-sensing ion channel subunit 1"/>
    <property type="match status" value="1"/>
</dbReference>
<keyword evidence="12 13" id="KW-0407">Ion channel</keyword>
<evidence type="ECO:0000256" key="8">
    <source>
        <dbReference type="ARBA" id="ARBA00023065"/>
    </source>
</evidence>
<evidence type="ECO:0000313" key="16">
    <source>
        <dbReference type="EMBL" id="CAJ0583902.1"/>
    </source>
</evidence>
<keyword evidence="17" id="KW-1185">Reference proteome</keyword>
<keyword evidence="11 13" id="KW-0739">Sodium transport</keyword>
<keyword evidence="9 15" id="KW-0472">Membrane</keyword>
<evidence type="ECO:0000256" key="5">
    <source>
        <dbReference type="ARBA" id="ARBA00022692"/>
    </source>
</evidence>
<comment type="caution">
    <text evidence="16">The sequence shown here is derived from an EMBL/GenBank/DDBJ whole genome shotgun (WGS) entry which is preliminary data.</text>
</comment>
<feature type="region of interest" description="Disordered" evidence="14">
    <location>
        <begin position="752"/>
        <end position="778"/>
    </location>
</feature>
<dbReference type="GO" id="GO:0005886">
    <property type="term" value="C:plasma membrane"/>
    <property type="evidence" value="ECO:0007669"/>
    <property type="project" value="TreeGrafter"/>
</dbReference>
<evidence type="ECO:0000256" key="10">
    <source>
        <dbReference type="ARBA" id="ARBA00023180"/>
    </source>
</evidence>
<evidence type="ECO:0000256" key="1">
    <source>
        <dbReference type="ARBA" id="ARBA00004141"/>
    </source>
</evidence>
<evidence type="ECO:0000256" key="4">
    <source>
        <dbReference type="ARBA" id="ARBA00022461"/>
    </source>
</evidence>
<dbReference type="Gene3D" id="2.60.470.10">
    <property type="entry name" value="Acid-sensing ion channels like domains"/>
    <property type="match status" value="1"/>
</dbReference>
<sequence>MLLAVPTPTESDVGFPGDASRETEVPWVEPGYQEIPSGFSSETNSPKLSDSGHALSPRPILKKGPRIRRPCRDPRQALLDPELPSIPSIVVDETPRATLRPSSGLTRRKSFKDRIVEVSKDVNRMQRDLREELKENVIEFMDTTTAHGIPMVMSTKSIVMRVIWVCFSFVSLCVFIYQCRQVHARYSKNDKIVNVALMFESPPFPSITVCNLNPFKKHSIRGISEVRETLDNYHQAVIYSKAHIHEEEKERKKRDANGRPKYPMFRFVQFEPVLSDCDCIRGHDHECIWKKTTVPENLKKACICNFDNLDRTAWPCFNSQTWQESICPECNDMGYCNIPNSTGVDQIPCMCNMNTGYCLLKPASLKHVWHFLGKTIPKAGSPFLKDYLEKLRSSGYENVTDQVTITTVTKELLIMQMASVEEGHRAALSYGKEEFIKMCSFNGKQCDISRDFKPLVDPSFGNCFTFNWNRKSNKTSSRAGPNHGLRMMLYVNVTDYLPTTEATGVRIVIHGKKDRPFPDTFGYSAPTGAVSSFGISLRQVNRIHIPEDPCYDSQFSATKNNIYEGYDYTPEGCYRTLYQKEIQKKCGCADPRFPRFRLTPDVYEAENCDTMDIRQRECILMAADAWQKNNDNVARKNTKKPQCRHPCQEEVYSTTYSAAKWPSSDINVDCHDMRSDECIKHYSENAAMLEIYYEQLSYEILSESEVYLLVNMVSDIGGQAGLWLGASVLTLIEIMVLAFNLATACCRRCEPKRKGSTEEDTNNNEKLKHARRRRRRIQ</sequence>
<keyword evidence="10" id="KW-0325">Glycoprotein</keyword>
<dbReference type="NCBIfam" id="TIGR00867">
    <property type="entry name" value="deg-1"/>
    <property type="match status" value="1"/>
</dbReference>
<protein>
    <submittedName>
        <fullName evidence="16">Uncharacterized protein</fullName>
    </submittedName>
</protein>
<comment type="similarity">
    <text evidence="2 13">Belongs to the amiloride-sensitive sodium channel (TC 1.A.6) family.</text>
</comment>
<dbReference type="GO" id="GO:0015280">
    <property type="term" value="F:ligand-gated sodium channel activity"/>
    <property type="evidence" value="ECO:0007669"/>
    <property type="project" value="TreeGrafter"/>
</dbReference>
<keyword evidence="5 13" id="KW-0812">Transmembrane</keyword>
<evidence type="ECO:0000256" key="2">
    <source>
        <dbReference type="ARBA" id="ARBA00007193"/>
    </source>
</evidence>
<evidence type="ECO:0000256" key="3">
    <source>
        <dbReference type="ARBA" id="ARBA00022448"/>
    </source>
</evidence>
<dbReference type="Proteomes" id="UP001177023">
    <property type="component" value="Unassembled WGS sequence"/>
</dbReference>
<feature type="region of interest" description="Disordered" evidence="14">
    <location>
        <begin position="1"/>
        <end position="70"/>
    </location>
</feature>
<keyword evidence="8 13" id="KW-0406">Ion transport</keyword>
<accession>A0AA36DAY9</accession>
<keyword evidence="7" id="KW-0915">Sodium</keyword>
<name>A0AA36DAY9_9BILA</name>
<dbReference type="EMBL" id="CATQJA010002665">
    <property type="protein sequence ID" value="CAJ0583902.1"/>
    <property type="molecule type" value="Genomic_DNA"/>
</dbReference>
<organism evidence="16 17">
    <name type="scientific">Mesorhabditis spiculigera</name>
    <dbReference type="NCBI Taxonomy" id="96644"/>
    <lineage>
        <taxon>Eukaryota</taxon>
        <taxon>Metazoa</taxon>
        <taxon>Ecdysozoa</taxon>
        <taxon>Nematoda</taxon>
        <taxon>Chromadorea</taxon>
        <taxon>Rhabditida</taxon>
        <taxon>Rhabditina</taxon>
        <taxon>Rhabditomorpha</taxon>
        <taxon>Rhabditoidea</taxon>
        <taxon>Rhabditidae</taxon>
        <taxon>Mesorhabditinae</taxon>
        <taxon>Mesorhabditis</taxon>
    </lineage>
</organism>
<evidence type="ECO:0000313" key="17">
    <source>
        <dbReference type="Proteomes" id="UP001177023"/>
    </source>
</evidence>
<dbReference type="PANTHER" id="PTHR11690">
    <property type="entry name" value="AMILORIDE-SENSITIVE SODIUM CHANNEL-RELATED"/>
    <property type="match status" value="1"/>
</dbReference>
<keyword evidence="6 15" id="KW-1133">Transmembrane helix</keyword>
<feature type="transmembrane region" description="Helical" evidence="15">
    <location>
        <begin position="722"/>
        <end position="746"/>
    </location>
</feature>
<dbReference type="Pfam" id="PF00858">
    <property type="entry name" value="ASC"/>
    <property type="match status" value="1"/>
</dbReference>
<feature type="compositionally biased region" description="Polar residues" evidence="14">
    <location>
        <begin position="38"/>
        <end position="48"/>
    </location>
</feature>
<proteinExistence type="inferred from homology"/>
<dbReference type="InterPro" id="IPR001873">
    <property type="entry name" value="ENaC"/>
</dbReference>
<evidence type="ECO:0000256" key="7">
    <source>
        <dbReference type="ARBA" id="ARBA00023053"/>
    </source>
</evidence>
<reference evidence="16" key="1">
    <citation type="submission" date="2023-06" db="EMBL/GenBank/DDBJ databases">
        <authorList>
            <person name="Delattre M."/>
        </authorList>
    </citation>
    <scope>NUCLEOTIDE SEQUENCE</scope>
    <source>
        <strain evidence="16">AF72</strain>
    </source>
</reference>
<evidence type="ECO:0000256" key="13">
    <source>
        <dbReference type="RuleBase" id="RU000679"/>
    </source>
</evidence>
<evidence type="ECO:0000256" key="6">
    <source>
        <dbReference type="ARBA" id="ARBA00022989"/>
    </source>
</evidence>
<comment type="subcellular location">
    <subcellularLocation>
        <location evidence="1">Membrane</location>
        <topology evidence="1">Multi-pass membrane protein</topology>
    </subcellularLocation>
</comment>
<evidence type="ECO:0000256" key="14">
    <source>
        <dbReference type="SAM" id="MobiDB-lite"/>
    </source>
</evidence>
<dbReference type="PRINTS" id="PR01078">
    <property type="entry name" value="AMINACHANNEL"/>
</dbReference>
<gene>
    <name evidence="16" type="ORF">MSPICULIGERA_LOCUS21970</name>
</gene>
<evidence type="ECO:0000256" key="9">
    <source>
        <dbReference type="ARBA" id="ARBA00023136"/>
    </source>
</evidence>
<feature type="non-terminal residue" evidence="16">
    <location>
        <position position="1"/>
    </location>
</feature>
<dbReference type="AlphaFoldDB" id="A0AA36DAY9"/>
<keyword evidence="4 13" id="KW-0894">Sodium channel</keyword>
<feature type="compositionally biased region" description="Basic residues" evidence="14">
    <location>
        <begin position="768"/>
        <end position="778"/>
    </location>
</feature>
<feature type="compositionally biased region" description="Basic residues" evidence="14">
    <location>
        <begin position="60"/>
        <end position="69"/>
    </location>
</feature>
<dbReference type="InterPro" id="IPR004726">
    <property type="entry name" value="Deg-1"/>
</dbReference>
<evidence type="ECO:0000256" key="12">
    <source>
        <dbReference type="ARBA" id="ARBA00023303"/>
    </source>
</evidence>
<evidence type="ECO:0000256" key="15">
    <source>
        <dbReference type="SAM" id="Phobius"/>
    </source>
</evidence>
<feature type="compositionally biased region" description="Basic and acidic residues" evidence="14">
    <location>
        <begin position="752"/>
        <end position="767"/>
    </location>
</feature>